<accession>A0A6G9AGZ5</accession>
<dbReference type="InterPro" id="IPR018062">
    <property type="entry name" value="HTH_AraC-typ_CS"/>
</dbReference>
<name>A0A6G9AGZ5_9BACT</name>
<evidence type="ECO:0000259" key="4">
    <source>
        <dbReference type="PROSITE" id="PS01124"/>
    </source>
</evidence>
<dbReference type="InterPro" id="IPR018060">
    <property type="entry name" value="HTH_AraC"/>
</dbReference>
<dbReference type="InterPro" id="IPR003313">
    <property type="entry name" value="AraC-bd"/>
</dbReference>
<keyword evidence="3" id="KW-0804">Transcription</keyword>
<sequence length="291" mass="33462">MKPHLLKVPTEPSHSFSIRQDKIPNINNRWHHHAEVELVHFHRGAGTQFVGDHVKRFGPGDIVLVGANLPHYWRYDDTYFTTQSEEGPYATVIHFTEDFWGDRFLNLPENKPLRTLLEKARRGLLLTDDSGKTVGALMEDLRQSEGPHRIMGLINCLLTIARSEDVQLLSSLGFQYDRSDSENERINAIYEYTLNHFREKISLDAIAGVARLVPNSFCRYFKSRAGKTYSQFLMEIRIGHACKLLIDKQVDVKQICYESGFNNSSCFHQRFKAVTGKSPQSYRLAYSDKPN</sequence>
<evidence type="ECO:0000256" key="3">
    <source>
        <dbReference type="ARBA" id="ARBA00023163"/>
    </source>
</evidence>
<dbReference type="PROSITE" id="PS00041">
    <property type="entry name" value="HTH_ARAC_FAMILY_1"/>
    <property type="match status" value="1"/>
</dbReference>
<organism evidence="5 6">
    <name type="scientific">Spirosoma aureum</name>
    <dbReference type="NCBI Taxonomy" id="2692134"/>
    <lineage>
        <taxon>Bacteria</taxon>
        <taxon>Pseudomonadati</taxon>
        <taxon>Bacteroidota</taxon>
        <taxon>Cytophagia</taxon>
        <taxon>Cytophagales</taxon>
        <taxon>Cytophagaceae</taxon>
        <taxon>Spirosoma</taxon>
    </lineage>
</organism>
<dbReference type="RefSeq" id="WP_167205195.1">
    <property type="nucleotide sequence ID" value="NZ_CP050063.1"/>
</dbReference>
<protein>
    <submittedName>
        <fullName evidence="5">AraC family transcriptional regulator</fullName>
    </submittedName>
</protein>
<dbReference type="Pfam" id="PF12833">
    <property type="entry name" value="HTH_18"/>
    <property type="match status" value="1"/>
</dbReference>
<dbReference type="InterPro" id="IPR014710">
    <property type="entry name" value="RmlC-like_jellyroll"/>
</dbReference>
<dbReference type="Gene3D" id="2.60.120.10">
    <property type="entry name" value="Jelly Rolls"/>
    <property type="match status" value="1"/>
</dbReference>
<proteinExistence type="predicted"/>
<dbReference type="AlphaFoldDB" id="A0A6G9AGZ5"/>
<keyword evidence="1" id="KW-0805">Transcription regulation</keyword>
<dbReference type="KEGG" id="spib:G8759_03350"/>
<keyword evidence="6" id="KW-1185">Reference proteome</keyword>
<evidence type="ECO:0000256" key="1">
    <source>
        <dbReference type="ARBA" id="ARBA00023015"/>
    </source>
</evidence>
<dbReference type="PANTHER" id="PTHR43280:SF27">
    <property type="entry name" value="TRANSCRIPTIONAL REGULATOR MTLR"/>
    <property type="match status" value="1"/>
</dbReference>
<reference evidence="5 6" key="1">
    <citation type="submission" date="2020-03" db="EMBL/GenBank/DDBJ databases">
        <authorList>
            <person name="Kim M.K."/>
        </authorList>
    </citation>
    <scope>NUCLEOTIDE SEQUENCE [LARGE SCALE GENOMIC DNA]</scope>
    <source>
        <strain evidence="5 6">BT328</strain>
    </source>
</reference>
<dbReference type="PROSITE" id="PS01124">
    <property type="entry name" value="HTH_ARAC_FAMILY_2"/>
    <property type="match status" value="1"/>
</dbReference>
<evidence type="ECO:0000313" key="5">
    <source>
        <dbReference type="EMBL" id="QIP11730.1"/>
    </source>
</evidence>
<keyword evidence="2" id="KW-0238">DNA-binding</keyword>
<evidence type="ECO:0000256" key="2">
    <source>
        <dbReference type="ARBA" id="ARBA00023125"/>
    </source>
</evidence>
<gene>
    <name evidence="5" type="ORF">G8759_03350</name>
</gene>
<feature type="domain" description="HTH araC/xylS-type" evidence="4">
    <location>
        <begin position="187"/>
        <end position="285"/>
    </location>
</feature>
<dbReference type="SUPFAM" id="SSF46689">
    <property type="entry name" value="Homeodomain-like"/>
    <property type="match status" value="2"/>
</dbReference>
<evidence type="ECO:0000313" key="6">
    <source>
        <dbReference type="Proteomes" id="UP000501802"/>
    </source>
</evidence>
<dbReference type="InterPro" id="IPR009057">
    <property type="entry name" value="Homeodomain-like_sf"/>
</dbReference>
<dbReference type="SMART" id="SM00342">
    <property type="entry name" value="HTH_ARAC"/>
    <property type="match status" value="1"/>
</dbReference>
<dbReference type="Pfam" id="PF02311">
    <property type="entry name" value="AraC_binding"/>
    <property type="match status" value="1"/>
</dbReference>
<dbReference type="PANTHER" id="PTHR43280">
    <property type="entry name" value="ARAC-FAMILY TRANSCRIPTIONAL REGULATOR"/>
    <property type="match status" value="1"/>
</dbReference>
<dbReference type="GO" id="GO:0043565">
    <property type="term" value="F:sequence-specific DNA binding"/>
    <property type="evidence" value="ECO:0007669"/>
    <property type="project" value="InterPro"/>
</dbReference>
<dbReference type="CDD" id="cd06976">
    <property type="entry name" value="cupin_MtlR-like_N"/>
    <property type="match status" value="1"/>
</dbReference>
<dbReference type="GO" id="GO:0003700">
    <property type="term" value="F:DNA-binding transcription factor activity"/>
    <property type="evidence" value="ECO:0007669"/>
    <property type="project" value="InterPro"/>
</dbReference>
<dbReference type="EMBL" id="CP050063">
    <property type="protein sequence ID" value="QIP11730.1"/>
    <property type="molecule type" value="Genomic_DNA"/>
</dbReference>
<dbReference type="InterPro" id="IPR011051">
    <property type="entry name" value="RmlC_Cupin_sf"/>
</dbReference>
<dbReference type="Proteomes" id="UP000501802">
    <property type="component" value="Chromosome"/>
</dbReference>
<dbReference type="Gene3D" id="1.10.10.60">
    <property type="entry name" value="Homeodomain-like"/>
    <property type="match status" value="2"/>
</dbReference>
<dbReference type="SUPFAM" id="SSF51182">
    <property type="entry name" value="RmlC-like cupins"/>
    <property type="match status" value="1"/>
</dbReference>